<reference evidence="2" key="1">
    <citation type="journal article" date="2008" name="Nat. Genet.">
        <title>The Pristionchus pacificus genome provides a unique perspective on nematode lifestyle and parasitism.</title>
        <authorList>
            <person name="Dieterich C."/>
            <person name="Clifton S.W."/>
            <person name="Schuster L.N."/>
            <person name="Chinwalla A."/>
            <person name="Delehaunty K."/>
            <person name="Dinkelacker I."/>
            <person name="Fulton L."/>
            <person name="Fulton R."/>
            <person name="Godfrey J."/>
            <person name="Minx P."/>
            <person name="Mitreva M."/>
            <person name="Roeseler W."/>
            <person name="Tian H."/>
            <person name="Witte H."/>
            <person name="Yang S.P."/>
            <person name="Wilson R.K."/>
            <person name="Sommer R.J."/>
        </authorList>
    </citation>
    <scope>NUCLEOTIDE SEQUENCE [LARGE SCALE GENOMIC DNA]</scope>
    <source>
        <strain evidence="2">PS312</strain>
    </source>
</reference>
<name>A0A2A6CN50_PRIPA</name>
<sequence>MYHPSAPIDSRQNGGGGLPGVGSQLSTAIIRGPHQIRTVQATKVKVQLSIDKCQALTDVDAYRIPAFLAWGLSMGCIQPT</sequence>
<protein>
    <submittedName>
        <fullName evidence="1">Uncharacterized protein</fullName>
    </submittedName>
</protein>
<reference evidence="1" key="2">
    <citation type="submission" date="2022-06" db="UniProtKB">
        <authorList>
            <consortium name="EnsemblMetazoa"/>
        </authorList>
    </citation>
    <scope>IDENTIFICATION</scope>
    <source>
        <strain evidence="1">PS312</strain>
    </source>
</reference>
<gene>
    <name evidence="1" type="primary">WBGene00279923</name>
</gene>
<dbReference type="Proteomes" id="UP000005239">
    <property type="component" value="Unassembled WGS sequence"/>
</dbReference>
<accession>A0A8R1UVU1</accession>
<organism evidence="1 2">
    <name type="scientific">Pristionchus pacificus</name>
    <name type="common">Parasitic nematode worm</name>
    <dbReference type="NCBI Taxonomy" id="54126"/>
    <lineage>
        <taxon>Eukaryota</taxon>
        <taxon>Metazoa</taxon>
        <taxon>Ecdysozoa</taxon>
        <taxon>Nematoda</taxon>
        <taxon>Chromadorea</taxon>
        <taxon>Rhabditida</taxon>
        <taxon>Rhabditina</taxon>
        <taxon>Diplogasteromorpha</taxon>
        <taxon>Diplogasteroidea</taxon>
        <taxon>Neodiplogasteridae</taxon>
        <taxon>Pristionchus</taxon>
    </lineage>
</organism>
<proteinExistence type="predicted"/>
<evidence type="ECO:0000313" key="1">
    <source>
        <dbReference type="EnsemblMetazoa" id="PPA41554.1"/>
    </source>
</evidence>
<keyword evidence="2" id="KW-1185">Reference proteome</keyword>
<dbReference type="AlphaFoldDB" id="A0A2A6CN50"/>
<evidence type="ECO:0000313" key="2">
    <source>
        <dbReference type="Proteomes" id="UP000005239"/>
    </source>
</evidence>
<dbReference type="EnsemblMetazoa" id="PPA41554.1">
    <property type="protein sequence ID" value="PPA41554.1"/>
    <property type="gene ID" value="WBGene00279923"/>
</dbReference>
<accession>A0A2A6CN50</accession>